<evidence type="ECO:0000256" key="1">
    <source>
        <dbReference type="SAM" id="MobiDB-lite"/>
    </source>
</evidence>
<protein>
    <submittedName>
        <fullName evidence="2">Uncharacterized protein</fullName>
    </submittedName>
</protein>
<feature type="region of interest" description="Disordered" evidence="1">
    <location>
        <begin position="36"/>
        <end position="83"/>
    </location>
</feature>
<dbReference type="Proteomes" id="UP000007305">
    <property type="component" value="Chromosome 10"/>
</dbReference>
<accession>A0A804RDZ5</accession>
<dbReference type="Gramene" id="Zm00001eb411460_T001">
    <property type="protein sequence ID" value="Zm00001eb411460_P001"/>
    <property type="gene ID" value="Zm00001eb411460"/>
</dbReference>
<reference evidence="2" key="2">
    <citation type="submission" date="2019-07" db="EMBL/GenBank/DDBJ databases">
        <authorList>
            <person name="Seetharam A."/>
            <person name="Woodhouse M."/>
            <person name="Cannon E."/>
        </authorList>
    </citation>
    <scope>NUCLEOTIDE SEQUENCE [LARGE SCALE GENOMIC DNA]</scope>
    <source>
        <strain evidence="2">cv. B73</strain>
    </source>
</reference>
<feature type="compositionally biased region" description="Gly residues" evidence="1">
    <location>
        <begin position="162"/>
        <end position="176"/>
    </location>
</feature>
<feature type="compositionally biased region" description="Basic residues" evidence="1">
    <location>
        <begin position="151"/>
        <end position="161"/>
    </location>
</feature>
<keyword evidence="3" id="KW-1185">Reference proteome</keyword>
<reference evidence="2" key="3">
    <citation type="submission" date="2021-05" db="UniProtKB">
        <authorList>
            <consortium name="EnsemblPlants"/>
        </authorList>
    </citation>
    <scope>IDENTIFICATION</scope>
    <source>
        <strain evidence="2">cv. B73</strain>
    </source>
</reference>
<gene>
    <name evidence="2" type="primary">LOC100277623</name>
</gene>
<dbReference type="AlphaFoldDB" id="A0A804RDZ5"/>
<evidence type="ECO:0000313" key="2">
    <source>
        <dbReference type="EnsemblPlants" id="Zm00001eb411460_P001"/>
    </source>
</evidence>
<proteinExistence type="predicted"/>
<dbReference type="InParanoid" id="A0A804RDZ5"/>
<feature type="region of interest" description="Disordered" evidence="1">
    <location>
        <begin position="126"/>
        <end position="214"/>
    </location>
</feature>
<sequence length="301" mass="32768">MMLDALMHTTTGTYDMIPHLLLHAWHMLCPFRPSMHQGGSHIPPPPPSASLRTAHSPASIRSGGTNSPHPPPTQHHFTPSCLPVTTSLSPLSVQATTPRRRDVDLRFRLCGALIFLPIRLCLPAAEPATSTPSPPTQPPPTPQQPETGQCQRRRRRRRPRGGGRVAWGAVGGGVAGAAGLETRRARGRRRRGGAVQEPHGRRPRGAQGMRRPGLRLQLRRDPRAPEHPAGARAVLLHEPAPPAGRREAAAARGRRTRCRHAVAACHQLEDLQPRAGDSPDEVKARLKYWAQAVACTVRLCS</sequence>
<reference evidence="3" key="1">
    <citation type="journal article" date="2009" name="Science">
        <title>The B73 maize genome: complexity, diversity, and dynamics.</title>
        <authorList>
            <person name="Schnable P.S."/>
            <person name="Ware D."/>
            <person name="Fulton R.S."/>
            <person name="Stein J.C."/>
            <person name="Wei F."/>
            <person name="Pasternak S."/>
            <person name="Liang C."/>
            <person name="Zhang J."/>
            <person name="Fulton L."/>
            <person name="Graves T.A."/>
            <person name="Minx P."/>
            <person name="Reily A.D."/>
            <person name="Courtney L."/>
            <person name="Kruchowski S.S."/>
            <person name="Tomlinson C."/>
            <person name="Strong C."/>
            <person name="Delehaunty K."/>
            <person name="Fronick C."/>
            <person name="Courtney B."/>
            <person name="Rock S.M."/>
            <person name="Belter E."/>
            <person name="Du F."/>
            <person name="Kim K."/>
            <person name="Abbott R.M."/>
            <person name="Cotton M."/>
            <person name="Levy A."/>
            <person name="Marchetto P."/>
            <person name="Ochoa K."/>
            <person name="Jackson S.M."/>
            <person name="Gillam B."/>
            <person name="Chen W."/>
            <person name="Yan L."/>
            <person name="Higginbotham J."/>
            <person name="Cardenas M."/>
            <person name="Waligorski J."/>
            <person name="Applebaum E."/>
            <person name="Phelps L."/>
            <person name="Falcone J."/>
            <person name="Kanchi K."/>
            <person name="Thane T."/>
            <person name="Scimone A."/>
            <person name="Thane N."/>
            <person name="Henke J."/>
            <person name="Wang T."/>
            <person name="Ruppert J."/>
            <person name="Shah N."/>
            <person name="Rotter K."/>
            <person name="Hodges J."/>
            <person name="Ingenthron E."/>
            <person name="Cordes M."/>
            <person name="Kohlberg S."/>
            <person name="Sgro J."/>
            <person name="Delgado B."/>
            <person name="Mead K."/>
            <person name="Chinwalla A."/>
            <person name="Leonard S."/>
            <person name="Crouse K."/>
            <person name="Collura K."/>
            <person name="Kudrna D."/>
            <person name="Currie J."/>
            <person name="He R."/>
            <person name="Angelova A."/>
            <person name="Rajasekar S."/>
            <person name="Mueller T."/>
            <person name="Lomeli R."/>
            <person name="Scara G."/>
            <person name="Ko A."/>
            <person name="Delaney K."/>
            <person name="Wissotski M."/>
            <person name="Lopez G."/>
            <person name="Campos D."/>
            <person name="Braidotti M."/>
            <person name="Ashley E."/>
            <person name="Golser W."/>
            <person name="Kim H."/>
            <person name="Lee S."/>
            <person name="Lin J."/>
            <person name="Dujmic Z."/>
            <person name="Kim W."/>
            <person name="Talag J."/>
            <person name="Zuccolo A."/>
            <person name="Fan C."/>
            <person name="Sebastian A."/>
            <person name="Kramer M."/>
            <person name="Spiegel L."/>
            <person name="Nascimento L."/>
            <person name="Zutavern T."/>
            <person name="Miller B."/>
            <person name="Ambroise C."/>
            <person name="Muller S."/>
            <person name="Spooner W."/>
            <person name="Narechania A."/>
            <person name="Ren L."/>
            <person name="Wei S."/>
            <person name="Kumari S."/>
            <person name="Faga B."/>
            <person name="Levy M.J."/>
            <person name="McMahan L."/>
            <person name="Van Buren P."/>
            <person name="Vaughn M.W."/>
            <person name="Ying K."/>
            <person name="Yeh C.-T."/>
            <person name="Emrich S.J."/>
            <person name="Jia Y."/>
            <person name="Kalyanaraman A."/>
            <person name="Hsia A.-P."/>
            <person name="Barbazuk W.B."/>
            <person name="Baucom R.S."/>
            <person name="Brutnell T.P."/>
            <person name="Carpita N.C."/>
            <person name="Chaparro C."/>
            <person name="Chia J.-M."/>
            <person name="Deragon J.-M."/>
            <person name="Estill J.C."/>
            <person name="Fu Y."/>
            <person name="Jeddeloh J.A."/>
            <person name="Han Y."/>
            <person name="Lee H."/>
            <person name="Li P."/>
            <person name="Lisch D.R."/>
            <person name="Liu S."/>
            <person name="Liu Z."/>
            <person name="Nagel D.H."/>
            <person name="McCann M.C."/>
            <person name="SanMiguel P."/>
            <person name="Myers A.M."/>
            <person name="Nettleton D."/>
            <person name="Nguyen J."/>
            <person name="Penning B.W."/>
            <person name="Ponnala L."/>
            <person name="Schneider K.L."/>
            <person name="Schwartz D.C."/>
            <person name="Sharma A."/>
            <person name="Soderlund C."/>
            <person name="Springer N.M."/>
            <person name="Sun Q."/>
            <person name="Wang H."/>
            <person name="Waterman M."/>
            <person name="Westerman R."/>
            <person name="Wolfgruber T.K."/>
            <person name="Yang L."/>
            <person name="Yu Y."/>
            <person name="Zhang L."/>
            <person name="Zhou S."/>
            <person name="Zhu Q."/>
            <person name="Bennetzen J.L."/>
            <person name="Dawe R.K."/>
            <person name="Jiang J."/>
            <person name="Jiang N."/>
            <person name="Presting G.G."/>
            <person name="Wessler S.R."/>
            <person name="Aluru S."/>
            <person name="Martienssen R.A."/>
            <person name="Clifton S.W."/>
            <person name="McCombie W.R."/>
            <person name="Wing R.A."/>
            <person name="Wilson R.K."/>
        </authorList>
    </citation>
    <scope>NUCLEOTIDE SEQUENCE [LARGE SCALE GENOMIC DNA]</scope>
    <source>
        <strain evidence="3">cv. B73</strain>
    </source>
</reference>
<evidence type="ECO:0000313" key="3">
    <source>
        <dbReference type="Proteomes" id="UP000007305"/>
    </source>
</evidence>
<name>A0A804RDZ5_MAIZE</name>
<organism evidence="2 3">
    <name type="scientific">Zea mays</name>
    <name type="common">Maize</name>
    <dbReference type="NCBI Taxonomy" id="4577"/>
    <lineage>
        <taxon>Eukaryota</taxon>
        <taxon>Viridiplantae</taxon>
        <taxon>Streptophyta</taxon>
        <taxon>Embryophyta</taxon>
        <taxon>Tracheophyta</taxon>
        <taxon>Spermatophyta</taxon>
        <taxon>Magnoliopsida</taxon>
        <taxon>Liliopsida</taxon>
        <taxon>Poales</taxon>
        <taxon>Poaceae</taxon>
        <taxon>PACMAD clade</taxon>
        <taxon>Panicoideae</taxon>
        <taxon>Andropogonodae</taxon>
        <taxon>Andropogoneae</taxon>
        <taxon>Tripsacinae</taxon>
        <taxon>Zea</taxon>
    </lineage>
</organism>
<dbReference type="EnsemblPlants" id="Zm00001eb411460_T001">
    <property type="protein sequence ID" value="Zm00001eb411460_P001"/>
    <property type="gene ID" value="Zm00001eb411460"/>
</dbReference>
<feature type="compositionally biased region" description="Pro residues" evidence="1">
    <location>
        <begin position="132"/>
        <end position="143"/>
    </location>
</feature>